<keyword evidence="2 5" id="KW-0812">Transmembrane</keyword>
<feature type="transmembrane region" description="Helical" evidence="5">
    <location>
        <begin position="232"/>
        <end position="256"/>
    </location>
</feature>
<organism evidence="7 8">
    <name type="scientific">Lipingzhangella halophila</name>
    <dbReference type="NCBI Taxonomy" id="1783352"/>
    <lineage>
        <taxon>Bacteria</taxon>
        <taxon>Bacillati</taxon>
        <taxon>Actinomycetota</taxon>
        <taxon>Actinomycetes</taxon>
        <taxon>Streptosporangiales</taxon>
        <taxon>Nocardiopsidaceae</taxon>
        <taxon>Lipingzhangella</taxon>
    </lineage>
</organism>
<feature type="transmembrane region" description="Helical" evidence="5">
    <location>
        <begin position="181"/>
        <end position="203"/>
    </location>
</feature>
<dbReference type="EMBL" id="JACHJT010000001">
    <property type="protein sequence ID" value="MBB4932405.1"/>
    <property type="molecule type" value="Genomic_DNA"/>
</dbReference>
<dbReference type="Proteomes" id="UP000523007">
    <property type="component" value="Unassembled WGS sequence"/>
</dbReference>
<feature type="transmembrane region" description="Helical" evidence="5">
    <location>
        <begin position="361"/>
        <end position="385"/>
    </location>
</feature>
<protein>
    <submittedName>
        <fullName evidence="7">ABC-2 type transport system permease protein</fullName>
    </submittedName>
</protein>
<dbReference type="RefSeq" id="WP_184579802.1">
    <property type="nucleotide sequence ID" value="NZ_JACHJT010000001.1"/>
</dbReference>
<evidence type="ECO:0000256" key="3">
    <source>
        <dbReference type="ARBA" id="ARBA00022989"/>
    </source>
</evidence>
<keyword evidence="3 5" id="KW-1133">Transmembrane helix</keyword>
<evidence type="ECO:0000313" key="7">
    <source>
        <dbReference type="EMBL" id="MBB4932405.1"/>
    </source>
</evidence>
<keyword evidence="8" id="KW-1185">Reference proteome</keyword>
<feature type="transmembrane region" description="Helical" evidence="5">
    <location>
        <begin position="305"/>
        <end position="325"/>
    </location>
</feature>
<dbReference type="Pfam" id="PF12698">
    <property type="entry name" value="ABC2_membrane_3"/>
    <property type="match status" value="1"/>
</dbReference>
<gene>
    <name evidence="7" type="ORF">F4561_003225</name>
</gene>
<dbReference type="InterPro" id="IPR013525">
    <property type="entry name" value="ABC2_TM"/>
</dbReference>
<reference evidence="7 8" key="1">
    <citation type="submission" date="2020-08" db="EMBL/GenBank/DDBJ databases">
        <title>Sequencing the genomes of 1000 actinobacteria strains.</title>
        <authorList>
            <person name="Klenk H.-P."/>
        </authorList>
    </citation>
    <scope>NUCLEOTIDE SEQUENCE [LARGE SCALE GENOMIC DNA]</scope>
    <source>
        <strain evidence="7 8">DSM 102030</strain>
    </source>
</reference>
<dbReference type="AlphaFoldDB" id="A0A7W7RIA1"/>
<evidence type="ECO:0000259" key="6">
    <source>
        <dbReference type="Pfam" id="PF12698"/>
    </source>
</evidence>
<feature type="domain" description="ABC-2 type transporter transmembrane" evidence="6">
    <location>
        <begin position="34"/>
        <end position="382"/>
    </location>
</feature>
<feature type="transmembrane region" description="Helical" evidence="5">
    <location>
        <begin position="268"/>
        <end position="285"/>
    </location>
</feature>
<comment type="caution">
    <text evidence="7">The sequence shown here is derived from an EMBL/GenBank/DDBJ whole genome shotgun (WGS) entry which is preliminary data.</text>
</comment>
<dbReference type="PANTHER" id="PTHR43471">
    <property type="entry name" value="ABC TRANSPORTER PERMEASE"/>
    <property type="match status" value="1"/>
</dbReference>
<evidence type="ECO:0000256" key="4">
    <source>
        <dbReference type="ARBA" id="ARBA00023136"/>
    </source>
</evidence>
<evidence type="ECO:0000256" key="5">
    <source>
        <dbReference type="SAM" id="Phobius"/>
    </source>
</evidence>
<dbReference type="GO" id="GO:0016020">
    <property type="term" value="C:membrane"/>
    <property type="evidence" value="ECO:0007669"/>
    <property type="project" value="UniProtKB-SubCell"/>
</dbReference>
<sequence>MTTARTRNGRLGSAATVLLVARREVSTRLRARSYVLSTLLLVLVVVGMTIGASTLQEEEHHVVAATPEAAGYFEAVRATAQETGTDVDHRDVSTRGQAEERVREGEIDALLTGGPHEREIVVAGELSPDLRALLDGTVRQERLAAELAGTNADSEAVQDALSAPVKTRDLGAGDSAVSERLVLSMIAVGMLYVFLVVFGIYVAQGVVEEKATRMVELLLSTVRPWQLMAGKVLGIGAVGVLQFAAIVVAALGSLAATGQLGAVPDTTSGAAASALLWFVLGYLLFGTLLGASGALVSRQEDVQPVVQPVMALLAVPFVVGVMLVTRAPHNPGTAVELLSLVPLFSPVLMPLRSALGEVPAWQSVLSVGLTAVVLAVCVALAARVYANAILRTGGRVRALEALRAR</sequence>
<comment type="subcellular location">
    <subcellularLocation>
        <location evidence="1">Membrane</location>
        <topology evidence="1">Multi-pass membrane protein</topology>
    </subcellularLocation>
</comment>
<accession>A0A7W7RIA1</accession>
<name>A0A7W7RIA1_9ACTN</name>
<evidence type="ECO:0000256" key="2">
    <source>
        <dbReference type="ARBA" id="ARBA00022692"/>
    </source>
</evidence>
<feature type="transmembrane region" description="Helical" evidence="5">
    <location>
        <begin position="33"/>
        <end position="52"/>
    </location>
</feature>
<evidence type="ECO:0000256" key="1">
    <source>
        <dbReference type="ARBA" id="ARBA00004141"/>
    </source>
</evidence>
<evidence type="ECO:0000313" key="8">
    <source>
        <dbReference type="Proteomes" id="UP000523007"/>
    </source>
</evidence>
<keyword evidence="4 5" id="KW-0472">Membrane</keyword>
<dbReference type="GO" id="GO:0140359">
    <property type="term" value="F:ABC-type transporter activity"/>
    <property type="evidence" value="ECO:0007669"/>
    <property type="project" value="InterPro"/>
</dbReference>
<dbReference type="PANTHER" id="PTHR43471:SF3">
    <property type="entry name" value="ABC TRANSPORTER PERMEASE PROTEIN NATB"/>
    <property type="match status" value="1"/>
</dbReference>
<proteinExistence type="predicted"/>